<proteinExistence type="predicted"/>
<protein>
    <submittedName>
        <fullName evidence="2">Uncharacterized protein</fullName>
    </submittedName>
</protein>
<reference evidence="2" key="2">
    <citation type="submission" date="2020-09" db="EMBL/GenBank/DDBJ databases">
        <authorList>
            <person name="Sun Q."/>
            <person name="Ohkuma M."/>
        </authorList>
    </citation>
    <scope>NUCLEOTIDE SEQUENCE</scope>
    <source>
        <strain evidence="2">JCM 13064</strain>
    </source>
</reference>
<reference evidence="2" key="1">
    <citation type="journal article" date="2014" name="Int. J. Syst. Evol. Microbiol.">
        <title>Complete genome sequence of Corynebacterium casei LMG S-19264T (=DSM 44701T), isolated from a smear-ripened cheese.</title>
        <authorList>
            <consortium name="US DOE Joint Genome Institute (JGI-PGF)"/>
            <person name="Walter F."/>
            <person name="Albersmeier A."/>
            <person name="Kalinowski J."/>
            <person name="Ruckert C."/>
        </authorList>
    </citation>
    <scope>NUCLEOTIDE SEQUENCE</scope>
    <source>
        <strain evidence="2">JCM 13064</strain>
    </source>
</reference>
<comment type="caution">
    <text evidence="2">The sequence shown here is derived from an EMBL/GenBank/DDBJ whole genome shotgun (WGS) entry which is preliminary data.</text>
</comment>
<evidence type="ECO:0000313" key="3">
    <source>
        <dbReference type="Proteomes" id="UP000645217"/>
    </source>
</evidence>
<dbReference type="AlphaFoldDB" id="A0A917R2P3"/>
<dbReference type="EMBL" id="BMNT01000014">
    <property type="protein sequence ID" value="GGK84252.1"/>
    <property type="molecule type" value="Genomic_DNA"/>
</dbReference>
<gene>
    <name evidence="2" type="ORF">GCM10007964_28330</name>
</gene>
<sequence length="64" mass="6273">MTETGEARVAAALAGLGGLGELPVREHVPVFEDVLGGLEAALASMDDPSPAQSPGDAGGAEGTR</sequence>
<name>A0A917R2P3_9ACTN</name>
<evidence type="ECO:0000256" key="1">
    <source>
        <dbReference type="SAM" id="MobiDB-lite"/>
    </source>
</evidence>
<evidence type="ECO:0000313" key="2">
    <source>
        <dbReference type="EMBL" id="GGK84252.1"/>
    </source>
</evidence>
<organism evidence="2 3">
    <name type="scientific">Sphaerisporangium melleum</name>
    <dbReference type="NCBI Taxonomy" id="321316"/>
    <lineage>
        <taxon>Bacteria</taxon>
        <taxon>Bacillati</taxon>
        <taxon>Actinomycetota</taxon>
        <taxon>Actinomycetes</taxon>
        <taxon>Streptosporangiales</taxon>
        <taxon>Streptosporangiaceae</taxon>
        <taxon>Sphaerisporangium</taxon>
    </lineage>
</organism>
<dbReference type="RefSeq" id="WP_189163459.1">
    <property type="nucleotide sequence ID" value="NZ_BMNT01000014.1"/>
</dbReference>
<keyword evidence="3" id="KW-1185">Reference proteome</keyword>
<dbReference type="Proteomes" id="UP000645217">
    <property type="component" value="Unassembled WGS sequence"/>
</dbReference>
<accession>A0A917R2P3</accession>
<feature type="region of interest" description="Disordered" evidence="1">
    <location>
        <begin position="43"/>
        <end position="64"/>
    </location>
</feature>